<accession>A0A0L8LGR3</accession>
<evidence type="ECO:0000256" key="1">
    <source>
        <dbReference type="PROSITE-ProRule" id="PRU00409"/>
    </source>
</evidence>
<dbReference type="Pfam" id="PF18604">
    <property type="entry name" value="PreAtp-grasp"/>
    <property type="match status" value="1"/>
</dbReference>
<evidence type="ECO:0000259" key="2">
    <source>
        <dbReference type="PROSITE" id="PS50975"/>
    </source>
</evidence>
<sequence>MPQLVIGNVTSEYMFGCSLESFGTKGAHKQHAISTRTAWLLENGDAMLTHRPLTPEFRTYLASVLDLDLDSVTFLSMDALHPTERFMDQGSLQSPDVIGRLREVVDDSWSLAPYLYDRSIASLARTLGLNSPAKNPPFFAQGGSDAFNSKSFFRIWATGLGVPVAPGQVCRNREAIAHAVVELLPHTGSVIVKEDFSASGYGNVLFTQDASVPALGATTTHVVDPSVSPDAVKSLLASSFPAVDQVRDFPAGLRPSETIVEVYYPHSRTLYSEVEITDPPTAPVVLNYGDMRMEPVWNGFAVPPISLPEQAQATMLDWSVTMAEYLQQTGYRGYLNCDSILTADGTILFNEVNARVGGCTHMHFAARRVLGPDYLQRYTLLTRNDLQVSSFEKLAWAIEQDEQLSGRGGVSGALLLVDDVPYTGTVQYLVYGDDAATAAQTERRLQNLATTC</sequence>
<dbReference type="eggNOG" id="COG0439">
    <property type="taxonomic scope" value="Bacteria"/>
</dbReference>
<comment type="caution">
    <text evidence="3">The sequence shown here is derived from an EMBL/GenBank/DDBJ whole genome shotgun (WGS) entry which is preliminary data.</text>
</comment>
<dbReference type="SUPFAM" id="SSF56059">
    <property type="entry name" value="Glutathione synthetase ATP-binding domain-like"/>
    <property type="match status" value="1"/>
</dbReference>
<feature type="domain" description="ATP-grasp" evidence="2">
    <location>
        <begin position="154"/>
        <end position="383"/>
    </location>
</feature>
<keyword evidence="1" id="KW-0067">ATP-binding</keyword>
<reference evidence="4" key="1">
    <citation type="submission" date="2015-07" db="EMBL/GenBank/DDBJ databases">
        <authorList>
            <person name="Ju K.-S."/>
            <person name="Doroghazi J.R."/>
            <person name="Metcalf W.W."/>
        </authorList>
    </citation>
    <scope>NUCLEOTIDE SEQUENCE [LARGE SCALE GENOMIC DNA]</scope>
    <source>
        <strain evidence="4">NRRL 2290</strain>
    </source>
</reference>
<dbReference type="GO" id="GO:0005524">
    <property type="term" value="F:ATP binding"/>
    <property type="evidence" value="ECO:0007669"/>
    <property type="project" value="UniProtKB-UniRule"/>
</dbReference>
<dbReference type="STRING" id="67356.AQJ84_24510"/>
<evidence type="ECO:0000313" key="4">
    <source>
        <dbReference type="Proteomes" id="UP000037251"/>
    </source>
</evidence>
<dbReference type="Proteomes" id="UP000037251">
    <property type="component" value="Unassembled WGS sequence"/>
</dbReference>
<dbReference type="PATRIC" id="fig|67356.5.peg.2764"/>
<dbReference type="OrthoDB" id="581833at2"/>
<dbReference type="GO" id="GO:0046872">
    <property type="term" value="F:metal ion binding"/>
    <property type="evidence" value="ECO:0007669"/>
    <property type="project" value="InterPro"/>
</dbReference>
<proteinExistence type="predicted"/>
<dbReference type="InterPro" id="IPR011761">
    <property type="entry name" value="ATP-grasp"/>
</dbReference>
<protein>
    <recommendedName>
        <fullName evidence="2">ATP-grasp domain-containing protein</fullName>
    </recommendedName>
</protein>
<gene>
    <name evidence="3" type="ORF">ADK37_12790</name>
</gene>
<dbReference type="PROSITE" id="PS50975">
    <property type="entry name" value="ATP_GRASP"/>
    <property type="match status" value="1"/>
</dbReference>
<name>A0A0L8LGR3_9ACTN</name>
<dbReference type="InterPro" id="IPR040754">
    <property type="entry name" value="PreAtp-grasp"/>
</dbReference>
<dbReference type="AlphaFoldDB" id="A0A0L8LGR3"/>
<keyword evidence="4" id="KW-1185">Reference proteome</keyword>
<dbReference type="EMBL" id="LGUS01000116">
    <property type="protein sequence ID" value="KOG37256.1"/>
    <property type="molecule type" value="Genomic_DNA"/>
</dbReference>
<organism evidence="3 4">
    <name type="scientific">Streptomyces resistomycificus</name>
    <dbReference type="NCBI Taxonomy" id="67356"/>
    <lineage>
        <taxon>Bacteria</taxon>
        <taxon>Bacillati</taxon>
        <taxon>Actinomycetota</taxon>
        <taxon>Actinomycetes</taxon>
        <taxon>Kitasatosporales</taxon>
        <taxon>Streptomycetaceae</taxon>
        <taxon>Streptomyces</taxon>
        <taxon>Streptomyces aurantiacus group</taxon>
    </lineage>
</organism>
<dbReference type="RefSeq" id="WP_030037858.1">
    <property type="nucleotide sequence ID" value="NZ_KL575586.1"/>
</dbReference>
<keyword evidence="1" id="KW-0547">Nucleotide-binding</keyword>
<dbReference type="Gene3D" id="3.30.470.20">
    <property type="entry name" value="ATP-grasp fold, B domain"/>
    <property type="match status" value="1"/>
</dbReference>
<evidence type="ECO:0000313" key="3">
    <source>
        <dbReference type="EMBL" id="KOG37256.1"/>
    </source>
</evidence>